<evidence type="ECO:0000256" key="4">
    <source>
        <dbReference type="ARBA" id="ARBA00023014"/>
    </source>
</evidence>
<organism evidence="8 9">
    <name type="scientific">Vallitalea guaymasensis</name>
    <dbReference type="NCBI Taxonomy" id="1185412"/>
    <lineage>
        <taxon>Bacteria</taxon>
        <taxon>Bacillati</taxon>
        <taxon>Bacillota</taxon>
        <taxon>Clostridia</taxon>
        <taxon>Lachnospirales</taxon>
        <taxon>Vallitaleaceae</taxon>
        <taxon>Vallitalea</taxon>
    </lineage>
</organism>
<dbReference type="Proteomes" id="UP000677305">
    <property type="component" value="Chromosome"/>
</dbReference>
<keyword evidence="1 5" id="KW-0949">S-adenosyl-L-methionine</keyword>
<sequence length="348" mass="39652">MKRLIDKLYDSNNLSSDELLLLLNNMDEESKKYLHMKANETRLHIYNDKVYMRGLIEFTNYCKNNCRYCGIRRDNKDASRYRLSKEEILDCCKEGYRLGYRTYVLQGGEDAYYTDDKIVDIVSSIKASFEDVAVTLSIGEKSYESYKKYFDAGADRYLLRHETNSRELYDSLHPDMSYDNRIKCLHDLKDIGYQIGAGFMIGLPNQTNEDFVQDLTFLKKLQPHMVGIGPFIPQSDTPLADEKAGTVEKTCILLSLIRLLLPEVLLPATTALGSINNKGREQGLKAGANVVMPNLSPTSVRDKYALYDGKICTGDEAAQCRNCIENRIKMAGYEVDMSRGDHISLQNK</sequence>
<dbReference type="GO" id="GO:0016740">
    <property type="term" value="F:transferase activity"/>
    <property type="evidence" value="ECO:0007669"/>
    <property type="project" value="TreeGrafter"/>
</dbReference>
<keyword evidence="5" id="KW-0004">4Fe-4S</keyword>
<keyword evidence="4 5" id="KW-0411">Iron-sulfur</keyword>
<dbReference type="InterPro" id="IPR034422">
    <property type="entry name" value="HydE/PylB-like"/>
</dbReference>
<name>A0A8J8MCR2_9FIRM</name>
<feature type="binding site" evidence="6">
    <location>
        <position position="162"/>
    </location>
    <ligand>
        <name>S-adenosyl-L-methionine</name>
        <dbReference type="ChEBI" id="CHEBI:59789"/>
    </ligand>
</feature>
<dbReference type="Gene3D" id="3.20.20.70">
    <property type="entry name" value="Aldolase class I"/>
    <property type="match status" value="1"/>
</dbReference>
<dbReference type="SFLD" id="SFLDG01060">
    <property type="entry name" value="BATS_domain_containing"/>
    <property type="match status" value="1"/>
</dbReference>
<dbReference type="GO" id="GO:0051539">
    <property type="term" value="F:4 iron, 4 sulfur cluster binding"/>
    <property type="evidence" value="ECO:0007669"/>
    <property type="project" value="UniProtKB-KW"/>
</dbReference>
<evidence type="ECO:0000256" key="1">
    <source>
        <dbReference type="ARBA" id="ARBA00022691"/>
    </source>
</evidence>
<feature type="binding site" evidence="5">
    <location>
        <position position="62"/>
    </location>
    <ligand>
        <name>[4Fe-4S] cluster</name>
        <dbReference type="ChEBI" id="CHEBI:49883"/>
        <note>4Fe-4S-S-AdoMet</note>
    </ligand>
</feature>
<dbReference type="EMBL" id="CP058561">
    <property type="protein sequence ID" value="QUH30483.1"/>
    <property type="molecule type" value="Genomic_DNA"/>
</dbReference>
<keyword evidence="2" id="KW-0479">Metal-binding</keyword>
<feature type="domain" description="Radical SAM core" evidence="7">
    <location>
        <begin position="48"/>
        <end position="263"/>
    </location>
</feature>
<evidence type="ECO:0000256" key="6">
    <source>
        <dbReference type="PIRSR" id="PIRSR004762-2"/>
    </source>
</evidence>
<protein>
    <submittedName>
        <fullName evidence="8">[FeFe] hydrogenase H-cluster radical SAM maturase HydE</fullName>
    </submittedName>
</protein>
<dbReference type="PANTHER" id="PTHR43726:SF1">
    <property type="entry name" value="BIOTIN SYNTHASE"/>
    <property type="match status" value="1"/>
</dbReference>
<dbReference type="SUPFAM" id="SSF102114">
    <property type="entry name" value="Radical SAM enzymes"/>
    <property type="match status" value="1"/>
</dbReference>
<proteinExistence type="predicted"/>
<evidence type="ECO:0000256" key="5">
    <source>
        <dbReference type="PIRSR" id="PIRSR004762-1"/>
    </source>
</evidence>
<gene>
    <name evidence="8" type="primary">hydE</name>
    <name evidence="8" type="ORF">HYG85_16845</name>
</gene>
<dbReference type="SFLD" id="SFLDS00029">
    <property type="entry name" value="Radical_SAM"/>
    <property type="match status" value="1"/>
</dbReference>
<dbReference type="InterPro" id="IPR006638">
    <property type="entry name" value="Elp3/MiaA/NifB-like_rSAM"/>
</dbReference>
<dbReference type="SFLD" id="SFLDF00348">
    <property type="entry name" value="FeFe_hydrogenase_maturase_(Hyd"/>
    <property type="match status" value="1"/>
</dbReference>
<keyword evidence="9" id="KW-1185">Reference proteome</keyword>
<dbReference type="InterPro" id="IPR013785">
    <property type="entry name" value="Aldolase_TIM"/>
</dbReference>
<accession>A0A8J8MCR2</accession>
<dbReference type="GO" id="GO:0046872">
    <property type="term" value="F:metal ion binding"/>
    <property type="evidence" value="ECO:0007669"/>
    <property type="project" value="UniProtKB-KW"/>
</dbReference>
<dbReference type="InterPro" id="IPR058240">
    <property type="entry name" value="rSAM_sf"/>
</dbReference>
<feature type="binding site" evidence="6">
    <location>
        <position position="137"/>
    </location>
    <ligand>
        <name>(3R)-3-methyl-D-ornithine</name>
        <dbReference type="ChEBI" id="CHEBI:64642"/>
    </ligand>
</feature>
<dbReference type="SFLD" id="SFLDG01082">
    <property type="entry name" value="B12-binding_domain_containing"/>
    <property type="match status" value="1"/>
</dbReference>
<dbReference type="SFLD" id="SFLDG01280">
    <property type="entry name" value="HydE/PylB-like"/>
    <property type="match status" value="1"/>
</dbReference>
<feature type="binding site" evidence="5">
    <location>
        <position position="66"/>
    </location>
    <ligand>
        <name>[4Fe-4S] cluster</name>
        <dbReference type="ChEBI" id="CHEBI:49883"/>
        <note>4Fe-4S-S-AdoMet</note>
    </ligand>
</feature>
<evidence type="ECO:0000313" key="8">
    <source>
        <dbReference type="EMBL" id="QUH30483.1"/>
    </source>
</evidence>
<evidence type="ECO:0000256" key="2">
    <source>
        <dbReference type="ARBA" id="ARBA00022723"/>
    </source>
</evidence>
<comment type="cofactor">
    <cofactor evidence="5">
        <name>[4Fe-4S] cluster</name>
        <dbReference type="ChEBI" id="CHEBI:49883"/>
    </cofactor>
    <text evidence="5">Binds 1 [4Fe-4S] cluster. The cluster is coordinated with 3 cysteines and an exchangeable S-adenosyl-L-methionine.</text>
</comment>
<dbReference type="Pfam" id="PF04055">
    <property type="entry name" value="Radical_SAM"/>
    <property type="match status" value="1"/>
</dbReference>
<evidence type="ECO:0000313" key="9">
    <source>
        <dbReference type="Proteomes" id="UP000677305"/>
    </source>
</evidence>
<dbReference type="CDD" id="cd01335">
    <property type="entry name" value="Radical_SAM"/>
    <property type="match status" value="1"/>
</dbReference>
<dbReference type="InterPro" id="IPR024021">
    <property type="entry name" value="FeFe-hyd_HydE_rSAM"/>
</dbReference>
<dbReference type="RefSeq" id="WP_212690645.1">
    <property type="nucleotide sequence ID" value="NZ_CP058561.1"/>
</dbReference>
<evidence type="ECO:0000259" key="7">
    <source>
        <dbReference type="PROSITE" id="PS51918"/>
    </source>
</evidence>
<feature type="binding site" evidence="6">
    <location>
        <position position="181"/>
    </location>
    <ligand>
        <name>S-adenosyl-L-methionine</name>
        <dbReference type="ChEBI" id="CHEBI:59789"/>
    </ligand>
</feature>
<evidence type="ECO:0000256" key="3">
    <source>
        <dbReference type="ARBA" id="ARBA00023004"/>
    </source>
</evidence>
<reference evidence="8 9" key="1">
    <citation type="submission" date="2020-07" db="EMBL/GenBank/DDBJ databases">
        <title>Vallitalea guaymasensis genome.</title>
        <authorList>
            <person name="Postec A."/>
        </authorList>
    </citation>
    <scope>NUCLEOTIDE SEQUENCE [LARGE SCALE GENOMIC DNA]</scope>
    <source>
        <strain evidence="8 9">Ra1766G1</strain>
    </source>
</reference>
<dbReference type="PANTHER" id="PTHR43726">
    <property type="entry name" value="3-METHYLORNITHINE SYNTHASE"/>
    <property type="match status" value="1"/>
</dbReference>
<dbReference type="SMART" id="SM00729">
    <property type="entry name" value="Elp3"/>
    <property type="match status" value="1"/>
</dbReference>
<dbReference type="InterPro" id="IPR007197">
    <property type="entry name" value="rSAM"/>
</dbReference>
<dbReference type="PROSITE" id="PS51918">
    <property type="entry name" value="RADICAL_SAM"/>
    <property type="match status" value="1"/>
</dbReference>
<feature type="binding site" evidence="5">
    <location>
        <position position="69"/>
    </location>
    <ligand>
        <name>[4Fe-4S] cluster</name>
        <dbReference type="ChEBI" id="CHEBI:49883"/>
        <note>4Fe-4S-S-AdoMet</note>
    </ligand>
</feature>
<dbReference type="NCBIfam" id="TIGR03956">
    <property type="entry name" value="rSAM_HydE"/>
    <property type="match status" value="1"/>
</dbReference>
<dbReference type="AlphaFoldDB" id="A0A8J8MCR2"/>
<dbReference type="KEGG" id="vgu:HYG85_16845"/>
<dbReference type="PIRSF" id="PIRSF004762">
    <property type="entry name" value="CHP00423"/>
    <property type="match status" value="1"/>
</dbReference>
<keyword evidence="3 5" id="KW-0408">Iron</keyword>